<dbReference type="OMA" id="PEKRCKF"/>
<dbReference type="GeneID" id="7200874"/>
<evidence type="ECO:0000313" key="6">
    <source>
        <dbReference type="Proteomes" id="UP000000759"/>
    </source>
</evidence>
<dbReference type="FunFam" id="3.20.20.70:FF:000059">
    <property type="entry name" value="N-ethylmaleimide reductase, FMN-linked"/>
    <property type="match status" value="1"/>
</dbReference>
<dbReference type="InterPro" id="IPR013785">
    <property type="entry name" value="Aldolase_TIM"/>
</dbReference>
<evidence type="ECO:0000259" key="4">
    <source>
        <dbReference type="Pfam" id="PF00724"/>
    </source>
</evidence>
<dbReference type="PANTHER" id="PTHR22893:SF91">
    <property type="entry name" value="NADPH DEHYDROGENASE 2-RELATED"/>
    <property type="match status" value="1"/>
</dbReference>
<comment type="cofactor">
    <cofactor evidence="1">
        <name>FMN</name>
        <dbReference type="ChEBI" id="CHEBI:58210"/>
    </cofactor>
</comment>
<name>B7FZJ4_PHATC</name>
<dbReference type="Gene3D" id="3.20.20.70">
    <property type="entry name" value="Aldolase class I"/>
    <property type="match status" value="1"/>
</dbReference>
<dbReference type="PaxDb" id="2850-Phatr50914"/>
<dbReference type="OrthoDB" id="90288at2759"/>
<dbReference type="PANTHER" id="PTHR22893">
    <property type="entry name" value="NADH OXIDOREDUCTASE-RELATED"/>
    <property type="match status" value="1"/>
</dbReference>
<dbReference type="CDD" id="cd02933">
    <property type="entry name" value="OYE_like_FMN"/>
    <property type="match status" value="1"/>
</dbReference>
<evidence type="ECO:0000256" key="3">
    <source>
        <dbReference type="ARBA" id="ARBA00023002"/>
    </source>
</evidence>
<proteinExistence type="inferred from homology"/>
<dbReference type="InterPro" id="IPR001155">
    <property type="entry name" value="OxRdtase_FMN_N"/>
</dbReference>
<dbReference type="InParanoid" id="B7FZJ4"/>
<dbReference type="KEGG" id="pti:PHATRDRAFT_50914"/>
<dbReference type="EMBL" id="CM000611">
    <property type="protein sequence ID" value="EEC48148.1"/>
    <property type="molecule type" value="Genomic_DNA"/>
</dbReference>
<dbReference type="GO" id="GO:0010181">
    <property type="term" value="F:FMN binding"/>
    <property type="evidence" value="ECO:0007669"/>
    <property type="project" value="InterPro"/>
</dbReference>
<dbReference type="STRING" id="556484.B7FZJ4"/>
<dbReference type="eggNOG" id="KOG0134">
    <property type="taxonomic scope" value="Eukaryota"/>
</dbReference>
<evidence type="ECO:0000256" key="1">
    <source>
        <dbReference type="ARBA" id="ARBA00001917"/>
    </source>
</evidence>
<keyword evidence="3" id="KW-0560">Oxidoreductase</keyword>
<dbReference type="GO" id="GO:0016628">
    <property type="term" value="F:oxidoreductase activity, acting on the CH-CH group of donors, NAD or NADP as acceptor"/>
    <property type="evidence" value="ECO:0007669"/>
    <property type="project" value="UniProtKB-ARBA"/>
</dbReference>
<evidence type="ECO:0000313" key="5">
    <source>
        <dbReference type="EMBL" id="EEC48148.1"/>
    </source>
</evidence>
<organism evidence="5 6">
    <name type="scientific">Phaeodactylum tricornutum (strain CCAP 1055/1)</name>
    <dbReference type="NCBI Taxonomy" id="556484"/>
    <lineage>
        <taxon>Eukaryota</taxon>
        <taxon>Sar</taxon>
        <taxon>Stramenopiles</taxon>
        <taxon>Ochrophyta</taxon>
        <taxon>Bacillariophyta</taxon>
        <taxon>Bacillariophyceae</taxon>
        <taxon>Bacillariophycidae</taxon>
        <taxon>Naviculales</taxon>
        <taxon>Phaeodactylaceae</taxon>
        <taxon>Phaeodactylum</taxon>
    </lineage>
</organism>
<dbReference type="AlphaFoldDB" id="B7FZJ4"/>
<dbReference type="SMR" id="B7FZJ4"/>
<dbReference type="InterPro" id="IPR045247">
    <property type="entry name" value="Oye-like"/>
</dbReference>
<reference evidence="6" key="2">
    <citation type="submission" date="2008-08" db="EMBL/GenBank/DDBJ databases">
        <authorList>
            <consortium name="Diatom Consortium"/>
            <person name="Grigoriev I."/>
            <person name="Grimwood J."/>
            <person name="Kuo A."/>
            <person name="Otillar R.P."/>
            <person name="Salamov A."/>
            <person name="Detter J.C."/>
            <person name="Lindquist E."/>
            <person name="Shapiro H."/>
            <person name="Lucas S."/>
            <person name="Glavina del Rio T."/>
            <person name="Pitluck S."/>
            <person name="Rokhsar D."/>
            <person name="Bowler C."/>
        </authorList>
    </citation>
    <scope>GENOME REANNOTATION</scope>
    <source>
        <strain evidence="6">CCAP 1055/1</strain>
    </source>
</reference>
<accession>B7FZJ4</accession>
<gene>
    <name evidence="5" type="ORF">PHATRDRAFT_50914</name>
</gene>
<dbReference type="SUPFAM" id="SSF51395">
    <property type="entry name" value="FMN-linked oxidoreductases"/>
    <property type="match status" value="1"/>
</dbReference>
<comment type="similarity">
    <text evidence="2">Belongs to the NADH:flavin oxidoreductase/NADH oxidase family.</text>
</comment>
<dbReference type="Proteomes" id="UP000000759">
    <property type="component" value="Chromosome 8"/>
</dbReference>
<reference evidence="5 6" key="1">
    <citation type="journal article" date="2008" name="Nature">
        <title>The Phaeodactylum genome reveals the evolutionary history of diatom genomes.</title>
        <authorList>
            <person name="Bowler C."/>
            <person name="Allen A.E."/>
            <person name="Badger J.H."/>
            <person name="Grimwood J."/>
            <person name="Jabbari K."/>
            <person name="Kuo A."/>
            <person name="Maheswari U."/>
            <person name="Martens C."/>
            <person name="Maumus F."/>
            <person name="Otillar R.P."/>
            <person name="Rayko E."/>
            <person name="Salamov A."/>
            <person name="Vandepoele K."/>
            <person name="Beszteri B."/>
            <person name="Gruber A."/>
            <person name="Heijde M."/>
            <person name="Katinka M."/>
            <person name="Mock T."/>
            <person name="Valentin K."/>
            <person name="Verret F."/>
            <person name="Berges J.A."/>
            <person name="Brownlee C."/>
            <person name="Cadoret J.P."/>
            <person name="Chiovitti A."/>
            <person name="Choi C.J."/>
            <person name="Coesel S."/>
            <person name="De Martino A."/>
            <person name="Detter J.C."/>
            <person name="Durkin C."/>
            <person name="Falciatore A."/>
            <person name="Fournet J."/>
            <person name="Haruta M."/>
            <person name="Huysman M.J."/>
            <person name="Jenkins B.D."/>
            <person name="Jiroutova K."/>
            <person name="Jorgensen R.E."/>
            <person name="Joubert Y."/>
            <person name="Kaplan A."/>
            <person name="Kroger N."/>
            <person name="Kroth P.G."/>
            <person name="La Roche J."/>
            <person name="Lindquist E."/>
            <person name="Lommer M."/>
            <person name="Martin-Jezequel V."/>
            <person name="Lopez P.J."/>
            <person name="Lucas S."/>
            <person name="Mangogna M."/>
            <person name="McGinnis K."/>
            <person name="Medlin L.K."/>
            <person name="Montsant A."/>
            <person name="Oudot-Le Secq M.P."/>
            <person name="Napoli C."/>
            <person name="Obornik M."/>
            <person name="Parker M.S."/>
            <person name="Petit J.L."/>
            <person name="Porcel B.M."/>
            <person name="Poulsen N."/>
            <person name="Robison M."/>
            <person name="Rychlewski L."/>
            <person name="Rynearson T.A."/>
            <person name="Schmutz J."/>
            <person name="Shapiro H."/>
            <person name="Siaut M."/>
            <person name="Stanley M."/>
            <person name="Sussman M.R."/>
            <person name="Taylor A.R."/>
            <person name="Vardi A."/>
            <person name="von Dassow P."/>
            <person name="Vyverman W."/>
            <person name="Willis A."/>
            <person name="Wyrwicz L.S."/>
            <person name="Rokhsar D.S."/>
            <person name="Weissenbach J."/>
            <person name="Armbrust E.V."/>
            <person name="Green B.R."/>
            <person name="Van de Peer Y."/>
            <person name="Grigoriev I.V."/>
        </authorList>
    </citation>
    <scope>NUCLEOTIDE SEQUENCE [LARGE SCALE GENOMIC DNA]</scope>
    <source>
        <strain evidence="5 6">CCAP 1055/1</strain>
    </source>
</reference>
<evidence type="ECO:0000256" key="2">
    <source>
        <dbReference type="ARBA" id="ARBA00005979"/>
    </source>
</evidence>
<sequence>MSNLQILSKFTVGGQELQNRVVLAPLTRARCTPTEDPLDTVSRTPNDLMATYYEQRASAGLIITEATAVSEEGYGWLNSPELRTEAQMEAWKKIVDKVHAKGSKIYVQFWNMGRQAHSSFHVESQRVVSASDIPMADSFKVKSSTFEDVPPETPVPLTVDEIQSVVADFVHGAKLARQAGFDGIEIHSANGYLIDQFLQSKTNKRADQYGGSMENRFRFLKEIVQGIVDSGAYPSNRIGFRISPNGVFGDMGSEDNAQMFTFVAAEMSKLKVAYLHLMDGLGFGYHGLCPAVTAADIRKVFDGPIICNVGLTKEIAEGMIRSGAADLACFGRLYISNPDLVERFANDWPLEPEAAYQHWWQHVGAKGYTDWPTYKPSEEDSDDAQNDE</sequence>
<keyword evidence="6" id="KW-1185">Reference proteome</keyword>
<dbReference type="Pfam" id="PF00724">
    <property type="entry name" value="Oxidored_FMN"/>
    <property type="match status" value="1"/>
</dbReference>
<dbReference type="RefSeq" id="XP_002179957.1">
    <property type="nucleotide sequence ID" value="XM_002179921.1"/>
</dbReference>
<feature type="domain" description="NADH:flavin oxidoreductase/NADH oxidase N-terminal" evidence="4">
    <location>
        <begin position="10"/>
        <end position="349"/>
    </location>
</feature>
<protein>
    <recommendedName>
        <fullName evidence="4">NADH:flavin oxidoreductase/NADH oxidase N-terminal domain-containing protein</fullName>
    </recommendedName>
</protein>
<dbReference type="HOGENOM" id="CLU_012153_0_3_1"/>
<dbReference type="GO" id="GO:0005829">
    <property type="term" value="C:cytosol"/>
    <property type="evidence" value="ECO:0007669"/>
    <property type="project" value="UniProtKB-ARBA"/>
</dbReference>